<dbReference type="Pfam" id="PF02730">
    <property type="entry name" value="AFOR_N"/>
    <property type="match status" value="1"/>
</dbReference>
<dbReference type="InterPro" id="IPR051919">
    <property type="entry name" value="W-dependent_AOR"/>
</dbReference>
<dbReference type="InterPro" id="IPR036503">
    <property type="entry name" value="Ald_Fedxn_OxRdtase_N_sf"/>
</dbReference>
<dbReference type="STRING" id="1802620.A3D91_00445"/>
<evidence type="ECO:0000313" key="2">
    <source>
        <dbReference type="EMBL" id="OGC52839.1"/>
    </source>
</evidence>
<organism evidence="2 3">
    <name type="scientific">candidate division WWE3 bacterium RIFCSPHIGHO2_02_FULL_38_14</name>
    <dbReference type="NCBI Taxonomy" id="1802620"/>
    <lineage>
        <taxon>Bacteria</taxon>
        <taxon>Katanobacteria</taxon>
    </lineage>
</organism>
<dbReference type="Proteomes" id="UP000178127">
    <property type="component" value="Unassembled WGS sequence"/>
</dbReference>
<dbReference type="EMBL" id="MEVD01000020">
    <property type="protein sequence ID" value="OGC52839.1"/>
    <property type="molecule type" value="Genomic_DNA"/>
</dbReference>
<name>A0A1F4V6L2_UNCKA</name>
<dbReference type="SMART" id="SM00790">
    <property type="entry name" value="AFOR_N"/>
    <property type="match status" value="1"/>
</dbReference>
<dbReference type="AlphaFoldDB" id="A0A1F4V6L2"/>
<dbReference type="InterPro" id="IPR013983">
    <property type="entry name" value="Ald_Fedxn_OxRdtase_N"/>
</dbReference>
<dbReference type="GO" id="GO:0016625">
    <property type="term" value="F:oxidoreductase activity, acting on the aldehyde or oxo group of donors, iron-sulfur protein as acceptor"/>
    <property type="evidence" value="ECO:0007669"/>
    <property type="project" value="InterPro"/>
</dbReference>
<accession>A0A1F4V6L2</accession>
<sequence length="282" mass="31216">MDSSAKKVLYIDLNSKSYEVKGETELAEYVGGVGIGLKIFSNFKERDPIIISVGPLNGFFPYASKTSIILSDEGVIEDIYIGGTLGSRIRFSGLDAIVLMGRSSDKVVLDITNENASFKENEIDLGTLGLPGMRSILAEDSNGKMLIDRYFTSPERFLEKKLNEKNVHAMTITGSKTFDLKNKQKYEEIYRNLLSRTDEMYVKQFGNPSCSGCPMGCEMSKTGELGGNVLIHCLVACTYAEGIYSDIGVIFSCLNVLGYDYTHEDLEKLPKLINGLLKDIEE</sequence>
<dbReference type="Gene3D" id="3.60.9.10">
    <property type="entry name" value="Aldehyde ferredoxin oxidoreductase, N-terminal domain"/>
    <property type="match status" value="1"/>
</dbReference>
<comment type="caution">
    <text evidence="2">The sequence shown here is derived from an EMBL/GenBank/DDBJ whole genome shotgun (WGS) entry which is preliminary data.</text>
</comment>
<dbReference type="SUPFAM" id="SSF56228">
    <property type="entry name" value="Aldehyde ferredoxin oxidoreductase, N-terminal domain"/>
    <property type="match status" value="1"/>
</dbReference>
<feature type="domain" description="Aldehyde ferredoxin oxidoreductase N-terminal" evidence="1">
    <location>
        <begin position="5"/>
        <end position="176"/>
    </location>
</feature>
<reference evidence="2 3" key="1">
    <citation type="journal article" date="2016" name="Nat. Commun.">
        <title>Thousands of microbial genomes shed light on interconnected biogeochemical processes in an aquifer system.</title>
        <authorList>
            <person name="Anantharaman K."/>
            <person name="Brown C.T."/>
            <person name="Hug L.A."/>
            <person name="Sharon I."/>
            <person name="Castelle C.J."/>
            <person name="Probst A.J."/>
            <person name="Thomas B.C."/>
            <person name="Singh A."/>
            <person name="Wilkins M.J."/>
            <person name="Karaoz U."/>
            <person name="Brodie E.L."/>
            <person name="Williams K.H."/>
            <person name="Hubbard S.S."/>
            <person name="Banfield J.F."/>
        </authorList>
    </citation>
    <scope>NUCLEOTIDE SEQUENCE [LARGE SCALE GENOMIC DNA]</scope>
</reference>
<evidence type="ECO:0000259" key="1">
    <source>
        <dbReference type="SMART" id="SM00790"/>
    </source>
</evidence>
<proteinExistence type="predicted"/>
<evidence type="ECO:0000313" key="3">
    <source>
        <dbReference type="Proteomes" id="UP000178127"/>
    </source>
</evidence>
<gene>
    <name evidence="2" type="ORF">A3D91_00445</name>
</gene>
<dbReference type="PANTHER" id="PTHR30038">
    <property type="entry name" value="ALDEHYDE FERREDOXIN OXIDOREDUCTASE"/>
    <property type="match status" value="1"/>
</dbReference>
<dbReference type="PANTHER" id="PTHR30038:SF8">
    <property type="entry name" value="ALDEHYDE FERREDOXIN OXIDOREDUCTASE"/>
    <property type="match status" value="1"/>
</dbReference>
<dbReference type="GO" id="GO:0051536">
    <property type="term" value="F:iron-sulfur cluster binding"/>
    <property type="evidence" value="ECO:0007669"/>
    <property type="project" value="InterPro"/>
</dbReference>
<protein>
    <recommendedName>
        <fullName evidence="1">Aldehyde ferredoxin oxidoreductase N-terminal domain-containing protein</fullName>
    </recommendedName>
</protein>